<dbReference type="OrthoDB" id="9807318at2"/>
<dbReference type="AlphaFoldDB" id="A0A4R7I0N3"/>
<dbReference type="Pfam" id="PF01018">
    <property type="entry name" value="GTP1_OBG"/>
    <property type="match status" value="1"/>
</dbReference>
<dbReference type="InterPro" id="IPR015349">
    <property type="entry name" value="OCT_dom"/>
</dbReference>
<dbReference type="HAMAP" id="MF_01454">
    <property type="entry name" value="GTPase_Obg"/>
    <property type="match status" value="1"/>
</dbReference>
<dbReference type="Pfam" id="PF01926">
    <property type="entry name" value="MMR_HSR1"/>
    <property type="match status" value="1"/>
</dbReference>
<dbReference type="NCBIfam" id="TIGR03595">
    <property type="entry name" value="Obg_CgtA_exten"/>
    <property type="match status" value="1"/>
</dbReference>
<name>A0A4R7I0N3_9ACTN</name>
<keyword evidence="4 9" id="KW-0479">Metal-binding</keyword>
<dbReference type="NCBIfam" id="TIGR02729">
    <property type="entry name" value="Obg_CgtA"/>
    <property type="match status" value="1"/>
</dbReference>
<dbReference type="NCBIfam" id="NF008956">
    <property type="entry name" value="PRK12299.1"/>
    <property type="match status" value="1"/>
</dbReference>
<feature type="domain" description="OCT" evidence="11">
    <location>
        <begin position="328"/>
        <end position="416"/>
    </location>
</feature>
<gene>
    <name evidence="9" type="primary">obg</name>
    <name evidence="13" type="ORF">BDK89_1585</name>
</gene>
<keyword evidence="6 9" id="KW-0378">Hydrolase</keyword>
<evidence type="ECO:0000259" key="12">
    <source>
        <dbReference type="PROSITE" id="PS51883"/>
    </source>
</evidence>
<sequence>MSQFVDECQLNVRGGDGGAGCVSFRREGPVVRGGPNGGDGGKGGDVWLIADHNVSSLLAFRDHPHRRATDGVHGKGKDLHGKRGESLEIKVPEGTVVKDMYTGEVLAELYRHGDRFLGANGGRGGRGNAKFLSNFRREPTFAEQGEHGEERWLKLEIQLMADVALVGFPNAGKSTLISVISAAKPKIANYPFTTLEPNLGVVSLDDDTNFVVADIPGLIEGASEGRGLGFQFLRHIERARVLCLLIDLQPMDGTDPAEQEDILLRELGSYRPDLLERPRLVVGTKADVVTQDELDALDWQHPIMSAVTGQGVRELVGRMAALVHEARQNEPEPEGVVVIKPEVTGAVIERIGDGEYRVVGREVERVVALNDVTTPEALSYIDNRLDRLGVHKLLQRAGVQDGDVVWVGEFSFEYQSDL</sequence>
<feature type="binding site" evidence="9">
    <location>
        <position position="194"/>
    </location>
    <ligand>
        <name>Mg(2+)</name>
        <dbReference type="ChEBI" id="CHEBI:18420"/>
    </ligand>
</feature>
<dbReference type="PRINTS" id="PR00326">
    <property type="entry name" value="GTP1OBG"/>
</dbReference>
<dbReference type="Gene3D" id="3.30.300.350">
    <property type="entry name" value="GTP-binding protein OBG, C-terminal domain"/>
    <property type="match status" value="1"/>
</dbReference>
<feature type="binding site" evidence="9">
    <location>
        <begin position="284"/>
        <end position="287"/>
    </location>
    <ligand>
        <name>GTP</name>
        <dbReference type="ChEBI" id="CHEBI:37565"/>
    </ligand>
</feature>
<evidence type="ECO:0000256" key="8">
    <source>
        <dbReference type="ARBA" id="ARBA00023134"/>
    </source>
</evidence>
<comment type="subcellular location">
    <subcellularLocation>
        <location evidence="9">Cytoplasm</location>
    </subcellularLocation>
</comment>
<dbReference type="NCBIfam" id="NF008955">
    <property type="entry name" value="PRK12297.1"/>
    <property type="match status" value="1"/>
</dbReference>
<evidence type="ECO:0000313" key="14">
    <source>
        <dbReference type="Proteomes" id="UP000294558"/>
    </source>
</evidence>
<comment type="subunit">
    <text evidence="9">Monomer.</text>
</comment>
<dbReference type="InterPro" id="IPR045086">
    <property type="entry name" value="OBG_GTPase"/>
</dbReference>
<evidence type="ECO:0000256" key="3">
    <source>
        <dbReference type="ARBA" id="ARBA00022490"/>
    </source>
</evidence>
<keyword evidence="3 9" id="KW-0963">Cytoplasm</keyword>
<evidence type="ECO:0000256" key="2">
    <source>
        <dbReference type="ARBA" id="ARBA00007699"/>
    </source>
</evidence>
<dbReference type="PANTHER" id="PTHR11702">
    <property type="entry name" value="DEVELOPMENTALLY REGULATED GTP-BINDING PROTEIN-RELATED"/>
    <property type="match status" value="1"/>
</dbReference>
<dbReference type="PROSITE" id="PS00905">
    <property type="entry name" value="GTP1_OBG"/>
    <property type="match status" value="1"/>
</dbReference>
<feature type="binding site" evidence="9">
    <location>
        <begin position="167"/>
        <end position="174"/>
    </location>
    <ligand>
        <name>GTP</name>
        <dbReference type="ChEBI" id="CHEBI:37565"/>
    </ligand>
</feature>
<comment type="function">
    <text evidence="9">An essential GTPase which binds GTP, GDP and possibly (p)ppGpp with moderate affinity, with high nucleotide exchange rates and a fairly low GTP hydrolysis rate. Plays a role in control of the cell cycle, stress response, ribosome biogenesis and in those bacteria that undergo differentiation, in morphogenesis control.</text>
</comment>
<comment type="caution">
    <text evidence="13">The sequence shown here is derived from an EMBL/GenBank/DDBJ whole genome shotgun (WGS) entry which is preliminary data.</text>
</comment>
<keyword evidence="5 9" id="KW-0547">Nucleotide-binding</keyword>
<dbReference type="PANTHER" id="PTHR11702:SF31">
    <property type="entry name" value="MITOCHONDRIAL RIBOSOME-ASSOCIATED GTPASE 2"/>
    <property type="match status" value="1"/>
</dbReference>
<dbReference type="PROSITE" id="PS51710">
    <property type="entry name" value="G_OBG"/>
    <property type="match status" value="1"/>
</dbReference>
<dbReference type="GO" id="GO:0042254">
    <property type="term" value="P:ribosome biogenesis"/>
    <property type="evidence" value="ECO:0007669"/>
    <property type="project" value="UniProtKB-UniRule"/>
</dbReference>
<dbReference type="SUPFAM" id="SSF82051">
    <property type="entry name" value="Obg GTP-binding protein N-terminal domain"/>
    <property type="match status" value="1"/>
</dbReference>
<keyword evidence="14" id="KW-1185">Reference proteome</keyword>
<dbReference type="FunFam" id="2.70.210.12:FF:000001">
    <property type="entry name" value="GTPase Obg"/>
    <property type="match status" value="1"/>
</dbReference>
<protein>
    <recommendedName>
        <fullName evidence="9">GTPase Obg</fullName>
        <ecNumber evidence="9">3.6.5.-</ecNumber>
    </recommendedName>
    <alternativeName>
        <fullName evidence="9">GTP-binding protein Obg</fullName>
    </alternativeName>
</protein>
<evidence type="ECO:0000256" key="7">
    <source>
        <dbReference type="ARBA" id="ARBA00022842"/>
    </source>
</evidence>
<dbReference type="InterPro" id="IPR014100">
    <property type="entry name" value="GTP-bd_Obg/CgtA"/>
</dbReference>
<dbReference type="InterPro" id="IPR031167">
    <property type="entry name" value="G_OBG"/>
</dbReference>
<dbReference type="GO" id="GO:0005525">
    <property type="term" value="F:GTP binding"/>
    <property type="evidence" value="ECO:0007669"/>
    <property type="project" value="UniProtKB-UniRule"/>
</dbReference>
<comment type="cofactor">
    <cofactor evidence="1 9">
        <name>Mg(2+)</name>
        <dbReference type="ChEBI" id="CHEBI:18420"/>
    </cofactor>
</comment>
<dbReference type="InterPro" id="IPR006169">
    <property type="entry name" value="GTP1_OBG_dom"/>
</dbReference>
<dbReference type="Gene3D" id="3.40.50.300">
    <property type="entry name" value="P-loop containing nucleotide triphosphate hydrolases"/>
    <property type="match status" value="1"/>
</dbReference>
<feature type="binding site" evidence="9">
    <location>
        <begin position="192"/>
        <end position="196"/>
    </location>
    <ligand>
        <name>GTP</name>
        <dbReference type="ChEBI" id="CHEBI:37565"/>
    </ligand>
</feature>
<dbReference type="Pfam" id="PF09269">
    <property type="entry name" value="DUF1967"/>
    <property type="match status" value="1"/>
</dbReference>
<evidence type="ECO:0000259" key="10">
    <source>
        <dbReference type="PROSITE" id="PS51710"/>
    </source>
</evidence>
<dbReference type="InterPro" id="IPR006073">
    <property type="entry name" value="GTP-bd"/>
</dbReference>
<feature type="domain" description="OBG-type G" evidence="10">
    <location>
        <begin position="161"/>
        <end position="324"/>
    </location>
</feature>
<comment type="similarity">
    <text evidence="2 9">Belongs to the TRAFAC class OBG-HflX-like GTPase superfamily. OBG GTPase family.</text>
</comment>
<feature type="binding site" evidence="9">
    <location>
        <begin position="305"/>
        <end position="307"/>
    </location>
    <ligand>
        <name>GTP</name>
        <dbReference type="ChEBI" id="CHEBI:37565"/>
    </ligand>
</feature>
<dbReference type="Proteomes" id="UP000294558">
    <property type="component" value="Unassembled WGS sequence"/>
</dbReference>
<dbReference type="PROSITE" id="PS51881">
    <property type="entry name" value="OCT"/>
    <property type="match status" value="1"/>
</dbReference>
<keyword evidence="7 9" id="KW-0460">Magnesium</keyword>
<evidence type="ECO:0000256" key="9">
    <source>
        <dbReference type="HAMAP-Rule" id="MF_01454"/>
    </source>
</evidence>
<dbReference type="SUPFAM" id="SSF102741">
    <property type="entry name" value="Obg GTP-binding protein C-terminal domain"/>
    <property type="match status" value="1"/>
</dbReference>
<reference evidence="13 14" key="1">
    <citation type="submission" date="2019-03" db="EMBL/GenBank/DDBJ databases">
        <title>Sequencing the genomes of 1000 actinobacteria strains.</title>
        <authorList>
            <person name="Klenk H.-P."/>
        </authorList>
    </citation>
    <scope>NUCLEOTIDE SEQUENCE [LARGE SCALE GENOMIC DNA]</scope>
    <source>
        <strain evidence="13 14">DSM 18936</strain>
    </source>
</reference>
<dbReference type="GO" id="GO:0003924">
    <property type="term" value="F:GTPase activity"/>
    <property type="evidence" value="ECO:0007669"/>
    <property type="project" value="UniProtKB-UniRule"/>
</dbReference>
<dbReference type="InterPro" id="IPR006074">
    <property type="entry name" value="GTP1-OBG_CS"/>
</dbReference>
<feature type="binding site" evidence="9">
    <location>
        <position position="174"/>
    </location>
    <ligand>
        <name>Mg(2+)</name>
        <dbReference type="ChEBI" id="CHEBI:18420"/>
    </ligand>
</feature>
<feature type="domain" description="Obg" evidence="12">
    <location>
        <begin position="2"/>
        <end position="160"/>
    </location>
</feature>
<evidence type="ECO:0000259" key="11">
    <source>
        <dbReference type="PROSITE" id="PS51881"/>
    </source>
</evidence>
<keyword evidence="8 9" id="KW-0342">GTP-binding</keyword>
<feature type="binding site" evidence="9">
    <location>
        <begin position="214"/>
        <end position="217"/>
    </location>
    <ligand>
        <name>GTP</name>
        <dbReference type="ChEBI" id="CHEBI:37565"/>
    </ligand>
</feature>
<dbReference type="PROSITE" id="PS51883">
    <property type="entry name" value="OBG"/>
    <property type="match status" value="1"/>
</dbReference>
<dbReference type="EC" id="3.6.5.-" evidence="9"/>
<evidence type="ECO:0000313" key="13">
    <source>
        <dbReference type="EMBL" id="TDT16003.1"/>
    </source>
</evidence>
<organism evidence="13 14">
    <name type="scientific">Ilumatobacter fluminis</name>
    <dbReference type="NCBI Taxonomy" id="467091"/>
    <lineage>
        <taxon>Bacteria</taxon>
        <taxon>Bacillati</taxon>
        <taxon>Actinomycetota</taxon>
        <taxon>Acidimicrobiia</taxon>
        <taxon>Acidimicrobiales</taxon>
        <taxon>Ilumatobacteraceae</taxon>
        <taxon>Ilumatobacter</taxon>
    </lineage>
</organism>
<dbReference type="NCBIfam" id="NF008954">
    <property type="entry name" value="PRK12296.1"/>
    <property type="match status" value="1"/>
</dbReference>
<dbReference type="RefSeq" id="WP_133868408.1">
    <property type="nucleotide sequence ID" value="NZ_JAVJPS010000040.1"/>
</dbReference>
<dbReference type="Gene3D" id="2.70.210.12">
    <property type="entry name" value="GTP1/OBG domain"/>
    <property type="match status" value="1"/>
</dbReference>
<dbReference type="GO" id="GO:0005737">
    <property type="term" value="C:cytoplasm"/>
    <property type="evidence" value="ECO:0007669"/>
    <property type="project" value="UniProtKB-SubCell"/>
</dbReference>
<evidence type="ECO:0000256" key="6">
    <source>
        <dbReference type="ARBA" id="ARBA00022801"/>
    </source>
</evidence>
<dbReference type="SUPFAM" id="SSF52540">
    <property type="entry name" value="P-loop containing nucleoside triphosphate hydrolases"/>
    <property type="match status" value="1"/>
</dbReference>
<dbReference type="InterPro" id="IPR036346">
    <property type="entry name" value="GTP-bd_prot_GTP1/OBG_C_sf"/>
</dbReference>
<dbReference type="CDD" id="cd01898">
    <property type="entry name" value="Obg"/>
    <property type="match status" value="1"/>
</dbReference>
<dbReference type="EMBL" id="SOAU01000001">
    <property type="protein sequence ID" value="TDT16003.1"/>
    <property type="molecule type" value="Genomic_DNA"/>
</dbReference>
<accession>A0A4R7I0N3</accession>
<evidence type="ECO:0000256" key="5">
    <source>
        <dbReference type="ARBA" id="ARBA00022741"/>
    </source>
</evidence>
<evidence type="ECO:0000256" key="4">
    <source>
        <dbReference type="ARBA" id="ARBA00022723"/>
    </source>
</evidence>
<proteinExistence type="inferred from homology"/>
<dbReference type="GO" id="GO:0000287">
    <property type="term" value="F:magnesium ion binding"/>
    <property type="evidence" value="ECO:0007669"/>
    <property type="project" value="InterPro"/>
</dbReference>
<evidence type="ECO:0000256" key="1">
    <source>
        <dbReference type="ARBA" id="ARBA00001946"/>
    </source>
</evidence>
<dbReference type="InterPro" id="IPR036726">
    <property type="entry name" value="GTP1_OBG_dom_sf"/>
</dbReference>
<dbReference type="InterPro" id="IPR027417">
    <property type="entry name" value="P-loop_NTPase"/>
</dbReference>